<proteinExistence type="predicted"/>
<feature type="transmembrane region" description="Helical" evidence="6">
    <location>
        <begin position="573"/>
        <end position="596"/>
    </location>
</feature>
<keyword evidence="3 6" id="KW-1133">Transmembrane helix</keyword>
<feature type="transmembrane region" description="Helical" evidence="6">
    <location>
        <begin position="871"/>
        <end position="890"/>
    </location>
</feature>
<reference evidence="7" key="1">
    <citation type="submission" date="2023-06" db="EMBL/GenBank/DDBJ databases">
        <title>Survivors Of The Sea: Transcriptome response of Skeletonema marinoi to long-term dormancy.</title>
        <authorList>
            <person name="Pinder M.I.M."/>
            <person name="Kourtchenko O."/>
            <person name="Robertson E.K."/>
            <person name="Larsson T."/>
            <person name="Maumus F."/>
            <person name="Osuna-Cruz C.M."/>
            <person name="Vancaester E."/>
            <person name="Stenow R."/>
            <person name="Vandepoele K."/>
            <person name="Ploug H."/>
            <person name="Bruchert V."/>
            <person name="Godhe A."/>
            <person name="Topel M."/>
        </authorList>
    </citation>
    <scope>NUCLEOTIDE SEQUENCE</scope>
    <source>
        <strain evidence="7">R05AC</strain>
    </source>
</reference>
<feature type="region of interest" description="Disordered" evidence="5">
    <location>
        <begin position="84"/>
        <end position="107"/>
    </location>
</feature>
<feature type="transmembrane region" description="Helical" evidence="6">
    <location>
        <begin position="896"/>
        <end position="918"/>
    </location>
</feature>
<comment type="subcellular location">
    <subcellularLocation>
        <location evidence="1">Membrane</location>
        <topology evidence="1">Multi-pass membrane protein</topology>
    </subcellularLocation>
</comment>
<protein>
    <submittedName>
        <fullName evidence="7">MFS transporter</fullName>
    </submittedName>
</protein>
<name>A0AAD8YD99_9STRA</name>
<feature type="transmembrane region" description="Helical" evidence="6">
    <location>
        <begin position="548"/>
        <end position="567"/>
    </location>
</feature>
<feature type="compositionally biased region" description="Low complexity" evidence="5">
    <location>
        <begin position="140"/>
        <end position="154"/>
    </location>
</feature>
<dbReference type="PANTHER" id="PTHR10924:SF6">
    <property type="entry name" value="SOLUTE CARRIER FAMILY 49 MEMBER A3"/>
    <property type="match status" value="1"/>
</dbReference>
<feature type="compositionally biased region" description="Low complexity" evidence="5">
    <location>
        <begin position="235"/>
        <end position="246"/>
    </location>
</feature>
<evidence type="ECO:0000313" key="7">
    <source>
        <dbReference type="EMBL" id="KAK1743410.1"/>
    </source>
</evidence>
<evidence type="ECO:0000256" key="3">
    <source>
        <dbReference type="ARBA" id="ARBA00022989"/>
    </source>
</evidence>
<dbReference type="GO" id="GO:0022857">
    <property type="term" value="F:transmembrane transporter activity"/>
    <property type="evidence" value="ECO:0007669"/>
    <property type="project" value="InterPro"/>
</dbReference>
<dbReference type="PANTHER" id="PTHR10924">
    <property type="entry name" value="MAJOR FACILITATOR SUPERFAMILY PROTEIN-RELATED"/>
    <property type="match status" value="1"/>
</dbReference>
<feature type="compositionally biased region" description="Polar residues" evidence="5">
    <location>
        <begin position="84"/>
        <end position="95"/>
    </location>
</feature>
<feature type="transmembrane region" description="Helical" evidence="6">
    <location>
        <begin position="837"/>
        <end position="859"/>
    </location>
</feature>
<feature type="region of interest" description="Disordered" evidence="5">
    <location>
        <begin position="338"/>
        <end position="375"/>
    </location>
</feature>
<evidence type="ECO:0000256" key="6">
    <source>
        <dbReference type="SAM" id="Phobius"/>
    </source>
</evidence>
<comment type="caution">
    <text evidence="7">The sequence shown here is derived from an EMBL/GenBank/DDBJ whole genome shotgun (WGS) entry which is preliminary data.</text>
</comment>
<dbReference type="GO" id="GO:0016020">
    <property type="term" value="C:membrane"/>
    <property type="evidence" value="ECO:0007669"/>
    <property type="project" value="UniProtKB-SubCell"/>
</dbReference>
<feature type="transmembrane region" description="Helical" evidence="6">
    <location>
        <begin position="486"/>
        <end position="507"/>
    </location>
</feature>
<feature type="compositionally biased region" description="Low complexity" evidence="5">
    <location>
        <begin position="338"/>
        <end position="348"/>
    </location>
</feature>
<dbReference type="AlphaFoldDB" id="A0AAD8YD99"/>
<evidence type="ECO:0000256" key="2">
    <source>
        <dbReference type="ARBA" id="ARBA00022692"/>
    </source>
</evidence>
<keyword evidence="2 6" id="KW-0812">Transmembrane</keyword>
<dbReference type="Gene3D" id="1.20.1250.20">
    <property type="entry name" value="MFS general substrate transporter like domains"/>
    <property type="match status" value="1"/>
</dbReference>
<feature type="region of interest" description="Disordered" evidence="5">
    <location>
        <begin position="233"/>
        <end position="254"/>
    </location>
</feature>
<feature type="transmembrane region" description="Helical" evidence="6">
    <location>
        <begin position="965"/>
        <end position="986"/>
    </location>
</feature>
<feature type="transmembrane region" description="Helical" evidence="6">
    <location>
        <begin position="634"/>
        <end position="656"/>
    </location>
</feature>
<feature type="transmembrane region" description="Helical" evidence="6">
    <location>
        <begin position="811"/>
        <end position="831"/>
    </location>
</feature>
<feature type="region of interest" description="Disordered" evidence="5">
    <location>
        <begin position="1"/>
        <end position="55"/>
    </location>
</feature>
<feature type="transmembrane region" description="Helical" evidence="6">
    <location>
        <begin position="930"/>
        <end position="953"/>
    </location>
</feature>
<organism evidence="7 8">
    <name type="scientific">Skeletonema marinoi</name>
    <dbReference type="NCBI Taxonomy" id="267567"/>
    <lineage>
        <taxon>Eukaryota</taxon>
        <taxon>Sar</taxon>
        <taxon>Stramenopiles</taxon>
        <taxon>Ochrophyta</taxon>
        <taxon>Bacillariophyta</taxon>
        <taxon>Coscinodiscophyceae</taxon>
        <taxon>Thalassiosirophycidae</taxon>
        <taxon>Thalassiosirales</taxon>
        <taxon>Skeletonemataceae</taxon>
        <taxon>Skeletonema</taxon>
        <taxon>Skeletonema marinoi-dohrnii complex</taxon>
    </lineage>
</organism>
<keyword evidence="4 6" id="KW-0472">Membrane</keyword>
<feature type="transmembrane region" description="Helical" evidence="6">
    <location>
        <begin position="519"/>
        <end position="541"/>
    </location>
</feature>
<feature type="region of interest" description="Disordered" evidence="5">
    <location>
        <begin position="140"/>
        <end position="170"/>
    </location>
</feature>
<feature type="compositionally biased region" description="Polar residues" evidence="5">
    <location>
        <begin position="30"/>
        <end position="42"/>
    </location>
</feature>
<keyword evidence="8" id="KW-1185">Reference proteome</keyword>
<dbReference type="SUPFAM" id="SSF103473">
    <property type="entry name" value="MFS general substrate transporter"/>
    <property type="match status" value="1"/>
</dbReference>
<dbReference type="Proteomes" id="UP001224775">
    <property type="component" value="Unassembled WGS sequence"/>
</dbReference>
<evidence type="ECO:0000256" key="1">
    <source>
        <dbReference type="ARBA" id="ARBA00004141"/>
    </source>
</evidence>
<gene>
    <name evidence="7" type="ORF">QTG54_006031</name>
</gene>
<evidence type="ECO:0000313" key="8">
    <source>
        <dbReference type="Proteomes" id="UP001224775"/>
    </source>
</evidence>
<dbReference type="EMBL" id="JATAAI010000009">
    <property type="protein sequence ID" value="KAK1743410.1"/>
    <property type="molecule type" value="Genomic_DNA"/>
</dbReference>
<dbReference type="InterPro" id="IPR049680">
    <property type="entry name" value="FLVCR1-2_SLC49-like"/>
</dbReference>
<sequence length="1017" mass="111481">MSNNNSTAHNAVASGDDVPRSPPKAHRDTSTASSPFVLSTATDDGDSSPMKVKKKGRFTVKTAAVEGEEISPLKAKETIIPQVSATLQPRPNISSPDKPHTPDVDNYDAFGLSLVAAPAGKPETLPPRRHSLMSMQSYDSYISDDSSTSGGLDDYSNEELSPDRKNSELEASPEINMEYSPHDSPEHQQMVGRLLDQSPGKRSQVTFDETTTAAQNFSHSYENTVHLIGRHSKESLTNSESLSSSLGGRGTPISYDNEQVQFNNLLPHDQFELLPLPNQARRSSSVHISRVRAPTLKMRCNSEPLFSPSQPAGYLEANNINTANHPMEGDRNNWTSYSSSGVYSSDNSESIDEDLPTRMSTPLSMPEGEMKPSGRNVPVHFDSNTSTPTHAGGARQFYSNQQSAQKVAEMQASAPLAHRPYLNFDERDIHFTEGLTPQSTSDATTPISTGGYTDDDDRDHMYWRPNAASFPDLITNDLHQSRWAMLLYLSMLNLLSGWICFSVAPVATMLEGDVGAESLVSLFLIASAVSTFCAPATLSFLGLRRTVLLGALLLLVGLYVCCASSGFVEGLHVGFIIAGLSQPLYQITPIFVVTAWFPPNEHTAMLRIVLQSNHLGILFSFLCGTFLVSSESDIVPYFQCIILIAMILFIAMVFHFEGAPPTPTPQTNMVFKEVENIFTQQLPDEPHDVALEFTDTNESTGNSDSNYGNHNSVASDFSRVFTEKIKEGLGHRNNFSYGSNTFSYGSIEPSSPFPNLQGSFTPRQIDGQIQALVPQQVEVTPRNNETTIRNDQVLTLMMTYFSKEGSTRCSIAFVTSGVVANSLITFMSYFLGTSTSSKILVGAIGSAFQLFIMISPFIVDKWTDPTHRHSLLSASLLAGVVALMMCMIAMEWESFAGLISSLLVVAFIVGSSQTLSTGRGMEISQMSENSVLIVFQLLSNTLTSMAIPLFRLLQAESIAESAPEFSLPFIFLIAMNMFAATCFFGGNRSSSSNIQQQKERYPFYYRGEHILCNTFWA</sequence>
<dbReference type="InterPro" id="IPR011701">
    <property type="entry name" value="MFS"/>
</dbReference>
<feature type="transmembrane region" description="Helical" evidence="6">
    <location>
        <begin position="608"/>
        <end position="628"/>
    </location>
</feature>
<evidence type="ECO:0000256" key="4">
    <source>
        <dbReference type="ARBA" id="ARBA00023136"/>
    </source>
</evidence>
<dbReference type="InterPro" id="IPR036259">
    <property type="entry name" value="MFS_trans_sf"/>
</dbReference>
<dbReference type="Pfam" id="PF07690">
    <property type="entry name" value="MFS_1"/>
    <property type="match status" value="1"/>
</dbReference>
<accession>A0AAD8YD99</accession>
<evidence type="ECO:0000256" key="5">
    <source>
        <dbReference type="SAM" id="MobiDB-lite"/>
    </source>
</evidence>